<accession>A0ABT8T794</accession>
<evidence type="ECO:0000256" key="1">
    <source>
        <dbReference type="ARBA" id="ARBA00004370"/>
    </source>
</evidence>
<dbReference type="EMBL" id="JAULJQ010000005">
    <property type="protein sequence ID" value="MDO2409502.1"/>
    <property type="molecule type" value="Genomic_DNA"/>
</dbReference>
<gene>
    <name evidence="7" type="primary">atpH</name>
    <name evidence="8" type="ORF">Q2362_05235</name>
</gene>
<sequence>MHEVVAKKYVGALLSSLDASEIAQIDSALSDIKSAFASSKFVDIINLPSLSAEKKAEFLLSLVECNSTKFSNFLLTLAKAKRLEALPDISKEFSYQKALRDNKFKGAIFSSFELNEASKKELEDKFSKKLNANIEFESKKVDYDGIKIELSDLGFEASFSMNLFKEKLTEHILKAIK</sequence>
<dbReference type="NCBIfam" id="NF006291">
    <property type="entry name" value="PRK08474.1"/>
    <property type="match status" value="1"/>
</dbReference>
<dbReference type="InterPro" id="IPR000711">
    <property type="entry name" value="ATPase_OSCP/dsu"/>
</dbReference>
<comment type="caution">
    <text evidence="8">The sequence shown here is derived from an EMBL/GenBank/DDBJ whole genome shotgun (WGS) entry which is preliminary data.</text>
</comment>
<keyword evidence="7" id="KW-0139">CF(1)</keyword>
<evidence type="ECO:0000256" key="6">
    <source>
        <dbReference type="ARBA" id="ARBA00023310"/>
    </source>
</evidence>
<evidence type="ECO:0000256" key="2">
    <source>
        <dbReference type="ARBA" id="ARBA00022448"/>
    </source>
</evidence>
<protein>
    <recommendedName>
        <fullName evidence="7">ATP synthase subunit delta</fullName>
    </recommendedName>
    <alternativeName>
        <fullName evidence="7">ATP synthase F(1) sector subunit delta</fullName>
    </alternativeName>
    <alternativeName>
        <fullName evidence="7">F-type ATPase subunit delta</fullName>
        <shortName evidence="7">F-ATPase subunit delta</shortName>
    </alternativeName>
</protein>
<proteinExistence type="inferred from homology"/>
<keyword evidence="4 7" id="KW-0406">Ion transport</keyword>
<keyword evidence="6 7" id="KW-0066">ATP synthesis</keyword>
<dbReference type="SUPFAM" id="SSF47928">
    <property type="entry name" value="N-terminal domain of the delta subunit of the F1F0-ATP synthase"/>
    <property type="match status" value="1"/>
</dbReference>
<keyword evidence="5 7" id="KW-0472">Membrane</keyword>
<comment type="subcellular location">
    <subcellularLocation>
        <location evidence="7">Cell membrane</location>
        <topology evidence="7">Peripheral membrane protein</topology>
    </subcellularLocation>
    <subcellularLocation>
        <location evidence="1">Membrane</location>
    </subcellularLocation>
</comment>
<reference evidence="8 9" key="1">
    <citation type="submission" date="2023-06" db="EMBL/GenBank/DDBJ databases">
        <title>Campylobacter magnum sp. nov., isolated from cecal contents of domestic pigs (Sus scrofa domesticus).</title>
        <authorList>
            <person name="Papic B."/>
            <person name="Gruntar I."/>
        </authorList>
    </citation>
    <scope>NUCLEOTIDE SEQUENCE [LARGE SCALE GENOMIC DNA]</scope>
    <source>
        <strain evidence="9">34484-21</strain>
    </source>
</reference>
<dbReference type="Gene3D" id="1.10.520.20">
    <property type="entry name" value="N-terminal domain of the delta subunit of the F1F0-ATP synthase"/>
    <property type="match status" value="1"/>
</dbReference>
<evidence type="ECO:0000256" key="4">
    <source>
        <dbReference type="ARBA" id="ARBA00023065"/>
    </source>
</evidence>
<keyword evidence="9" id="KW-1185">Reference proteome</keyword>
<keyword evidence="7" id="KW-1003">Cell membrane</keyword>
<dbReference type="Proteomes" id="UP001171111">
    <property type="component" value="Unassembled WGS sequence"/>
</dbReference>
<evidence type="ECO:0000313" key="9">
    <source>
        <dbReference type="Proteomes" id="UP001171111"/>
    </source>
</evidence>
<evidence type="ECO:0000256" key="7">
    <source>
        <dbReference type="HAMAP-Rule" id="MF_01416"/>
    </source>
</evidence>
<dbReference type="RefSeq" id="WP_302244349.1">
    <property type="nucleotide sequence ID" value="NZ_JAULJQ010000005.1"/>
</dbReference>
<keyword evidence="3 7" id="KW-0375">Hydrogen ion transport</keyword>
<organism evidence="8 9">
    <name type="scientific">Campylobacter magnus</name>
    <dbReference type="NCBI Taxonomy" id="3026462"/>
    <lineage>
        <taxon>Bacteria</taxon>
        <taxon>Pseudomonadati</taxon>
        <taxon>Campylobacterota</taxon>
        <taxon>Epsilonproteobacteria</taxon>
        <taxon>Campylobacterales</taxon>
        <taxon>Campylobacteraceae</taxon>
        <taxon>Campylobacter</taxon>
    </lineage>
</organism>
<dbReference type="InterPro" id="IPR026015">
    <property type="entry name" value="ATP_synth_OSCP/delta_N_sf"/>
</dbReference>
<dbReference type="HAMAP" id="MF_01416">
    <property type="entry name" value="ATP_synth_delta_bact"/>
    <property type="match status" value="1"/>
</dbReference>
<comment type="function">
    <text evidence="7">F(1)F(0) ATP synthase produces ATP from ADP in the presence of a proton or sodium gradient. F-type ATPases consist of two structural domains, F(1) containing the extramembraneous catalytic core and F(0) containing the membrane proton channel, linked together by a central stalk and a peripheral stalk. During catalysis, ATP synthesis in the catalytic domain of F(1) is coupled via a rotary mechanism of the central stalk subunits to proton translocation.</text>
</comment>
<name>A0ABT8T794_9BACT</name>
<evidence type="ECO:0000313" key="8">
    <source>
        <dbReference type="EMBL" id="MDO2409502.1"/>
    </source>
</evidence>
<dbReference type="Pfam" id="PF00213">
    <property type="entry name" value="OSCP"/>
    <property type="match status" value="1"/>
</dbReference>
<evidence type="ECO:0000256" key="5">
    <source>
        <dbReference type="ARBA" id="ARBA00023136"/>
    </source>
</evidence>
<dbReference type="NCBIfam" id="TIGR01145">
    <property type="entry name" value="ATP_synt_delta"/>
    <property type="match status" value="1"/>
</dbReference>
<evidence type="ECO:0000256" key="3">
    <source>
        <dbReference type="ARBA" id="ARBA00022781"/>
    </source>
</evidence>
<keyword evidence="2 7" id="KW-0813">Transport</keyword>
<comment type="similarity">
    <text evidence="7">Belongs to the ATPase delta chain family.</text>
</comment>
<comment type="function">
    <text evidence="7">This protein is part of the stalk that links CF(0) to CF(1). It either transmits conformational changes from CF(0) to CF(1) or is implicated in proton conduction.</text>
</comment>
<dbReference type="PRINTS" id="PR00125">
    <property type="entry name" value="ATPASEDELTA"/>
</dbReference>